<dbReference type="Proteomes" id="UP000652761">
    <property type="component" value="Unassembled WGS sequence"/>
</dbReference>
<dbReference type="Gene3D" id="1.10.110.10">
    <property type="entry name" value="Plant lipid-transfer and hydrophobic proteins"/>
    <property type="match status" value="1"/>
</dbReference>
<dbReference type="PANTHER" id="PTHR33122">
    <property type="entry name" value="LIPID BINDING PROTEIN-RELATED"/>
    <property type="match status" value="1"/>
</dbReference>
<evidence type="ECO:0000313" key="4">
    <source>
        <dbReference type="Proteomes" id="UP000652761"/>
    </source>
</evidence>
<organism evidence="3 4">
    <name type="scientific">Colocasia esculenta</name>
    <name type="common">Wild taro</name>
    <name type="synonym">Arum esculentum</name>
    <dbReference type="NCBI Taxonomy" id="4460"/>
    <lineage>
        <taxon>Eukaryota</taxon>
        <taxon>Viridiplantae</taxon>
        <taxon>Streptophyta</taxon>
        <taxon>Embryophyta</taxon>
        <taxon>Tracheophyta</taxon>
        <taxon>Spermatophyta</taxon>
        <taxon>Magnoliopsida</taxon>
        <taxon>Liliopsida</taxon>
        <taxon>Araceae</taxon>
        <taxon>Aroideae</taxon>
        <taxon>Colocasieae</taxon>
        <taxon>Colocasia</taxon>
    </lineage>
</organism>
<dbReference type="GO" id="GO:0009627">
    <property type="term" value="P:systemic acquired resistance"/>
    <property type="evidence" value="ECO:0007669"/>
    <property type="project" value="InterPro"/>
</dbReference>
<feature type="chain" id="PRO_5032646982" description="Bifunctional inhibitor/plant lipid transfer protein/seed storage helical domain-containing protein" evidence="1">
    <location>
        <begin position="29"/>
        <end position="171"/>
    </location>
</feature>
<gene>
    <name evidence="3" type="ORF">Taro_027330</name>
</gene>
<feature type="domain" description="Bifunctional inhibitor/plant lipid transfer protein/seed storage helical" evidence="2">
    <location>
        <begin position="16"/>
        <end position="113"/>
    </location>
</feature>
<reference evidence="3" key="1">
    <citation type="submission" date="2017-07" db="EMBL/GenBank/DDBJ databases">
        <title>Taro Niue Genome Assembly and Annotation.</title>
        <authorList>
            <person name="Atibalentja N."/>
            <person name="Keating K."/>
            <person name="Fields C.J."/>
        </authorList>
    </citation>
    <scope>NUCLEOTIDE SEQUENCE</scope>
    <source>
        <strain evidence="3">Niue_2</strain>
        <tissue evidence="3">Leaf</tissue>
    </source>
</reference>
<sequence length="171" mass="17545">MEKQLFALVAATAVLLVVAATMTKAVEADGPAAPVLCGMTQKGLEACQPAVTGKTGATATAPSAACCTALAAADLSCLCKFKNDNAKLLKSLNIDPKVATKLPAKCQLHPRPSTTGENSPMPKSVDCRGLKERSSLVKVLGKWDGSSLNDAEKGTPVGALGGELRVEGFYS</sequence>
<dbReference type="InterPro" id="IPR036312">
    <property type="entry name" value="Bifun_inhib/LTP/seed_sf"/>
</dbReference>
<keyword evidence="4" id="KW-1185">Reference proteome</keyword>
<dbReference type="InterPro" id="IPR039265">
    <property type="entry name" value="DIR1-like"/>
</dbReference>
<keyword evidence="1" id="KW-0732">Signal</keyword>
<dbReference type="SUPFAM" id="SSF47699">
    <property type="entry name" value="Bifunctional inhibitor/lipid-transfer protein/seed storage 2S albumin"/>
    <property type="match status" value="1"/>
</dbReference>
<name>A0A843VNF9_COLES</name>
<feature type="signal peptide" evidence="1">
    <location>
        <begin position="1"/>
        <end position="28"/>
    </location>
</feature>
<dbReference type="AlphaFoldDB" id="A0A843VNF9"/>
<dbReference type="GO" id="GO:0005504">
    <property type="term" value="F:fatty acid binding"/>
    <property type="evidence" value="ECO:0007669"/>
    <property type="project" value="InterPro"/>
</dbReference>
<dbReference type="EMBL" id="NMUH01001701">
    <property type="protein sequence ID" value="MQL94684.1"/>
    <property type="molecule type" value="Genomic_DNA"/>
</dbReference>
<evidence type="ECO:0000259" key="2">
    <source>
        <dbReference type="Pfam" id="PF14368"/>
    </source>
</evidence>
<evidence type="ECO:0000256" key="1">
    <source>
        <dbReference type="SAM" id="SignalP"/>
    </source>
</evidence>
<dbReference type="InterPro" id="IPR016140">
    <property type="entry name" value="Bifunc_inhib/LTP/seed_store"/>
</dbReference>
<dbReference type="PANTHER" id="PTHR33122:SF60">
    <property type="entry name" value="LIPID-TRANSFER PROTEIN DIR1-RELATED"/>
    <property type="match status" value="1"/>
</dbReference>
<evidence type="ECO:0000313" key="3">
    <source>
        <dbReference type="EMBL" id="MQL94684.1"/>
    </source>
</evidence>
<dbReference type="Pfam" id="PF14368">
    <property type="entry name" value="LTP_2"/>
    <property type="match status" value="1"/>
</dbReference>
<dbReference type="OrthoDB" id="10629777at2759"/>
<comment type="caution">
    <text evidence="3">The sequence shown here is derived from an EMBL/GenBank/DDBJ whole genome shotgun (WGS) entry which is preliminary data.</text>
</comment>
<proteinExistence type="predicted"/>
<protein>
    <recommendedName>
        <fullName evidence="2">Bifunctional inhibitor/plant lipid transfer protein/seed storage helical domain-containing protein</fullName>
    </recommendedName>
</protein>
<accession>A0A843VNF9</accession>